<name>A0A7Y9NKG8_9BACT</name>
<reference evidence="4 5" key="1">
    <citation type="submission" date="2020-07" db="EMBL/GenBank/DDBJ databases">
        <title>Genomic Encyclopedia of Type Strains, Phase IV (KMG-V): Genome sequencing to study the core and pangenomes of soil and plant-associated prokaryotes.</title>
        <authorList>
            <person name="Whitman W."/>
        </authorList>
    </citation>
    <scope>NUCLEOTIDE SEQUENCE [LARGE SCALE GENOMIC DNA]</scope>
    <source>
        <strain evidence="4 5">M8UP30</strain>
    </source>
</reference>
<dbReference type="InterPro" id="IPR009081">
    <property type="entry name" value="PP-bd_ACP"/>
</dbReference>
<evidence type="ECO:0000256" key="2">
    <source>
        <dbReference type="ARBA" id="ARBA00022553"/>
    </source>
</evidence>
<dbReference type="GO" id="GO:0000035">
    <property type="term" value="F:acyl binding"/>
    <property type="evidence" value="ECO:0007669"/>
    <property type="project" value="TreeGrafter"/>
</dbReference>
<evidence type="ECO:0000256" key="1">
    <source>
        <dbReference type="ARBA" id="ARBA00022450"/>
    </source>
</evidence>
<evidence type="ECO:0000259" key="3">
    <source>
        <dbReference type="PROSITE" id="PS50075"/>
    </source>
</evidence>
<dbReference type="InterPro" id="IPR003231">
    <property type="entry name" value="ACP"/>
</dbReference>
<comment type="caution">
    <text evidence="4">The sequence shown here is derived from an EMBL/GenBank/DDBJ whole genome shotgun (WGS) entry which is preliminary data.</text>
</comment>
<dbReference type="Proteomes" id="UP000534186">
    <property type="component" value="Unassembled WGS sequence"/>
</dbReference>
<dbReference type="SUPFAM" id="SSF47336">
    <property type="entry name" value="ACP-like"/>
    <property type="match status" value="1"/>
</dbReference>
<keyword evidence="1" id="KW-0596">Phosphopantetheine</keyword>
<dbReference type="PANTHER" id="PTHR20863:SF76">
    <property type="entry name" value="CARRIER DOMAIN-CONTAINING PROTEIN"/>
    <property type="match status" value="1"/>
</dbReference>
<keyword evidence="2" id="KW-0597">Phosphoprotein</keyword>
<accession>A0A7Y9NKG8</accession>
<gene>
    <name evidence="4" type="ORF">HDF12_001187</name>
</gene>
<feature type="domain" description="Carrier" evidence="3">
    <location>
        <begin position="1"/>
        <end position="76"/>
    </location>
</feature>
<dbReference type="Pfam" id="PF00550">
    <property type="entry name" value="PP-binding"/>
    <property type="match status" value="1"/>
</dbReference>
<dbReference type="InterPro" id="IPR036736">
    <property type="entry name" value="ACP-like_sf"/>
</dbReference>
<dbReference type="Gene3D" id="1.10.1200.10">
    <property type="entry name" value="ACP-like"/>
    <property type="match status" value="1"/>
</dbReference>
<dbReference type="PROSITE" id="PS50075">
    <property type="entry name" value="CARRIER"/>
    <property type="match status" value="1"/>
</dbReference>
<sequence length="85" mass="9181">MNDIATRCIDIIAKSKSIPADSISLANTFDELNIDSLDKINISFEVEEAFNIEIPDEALSTLRTVGDMVEGVAKLTAAPSPITTR</sequence>
<evidence type="ECO:0000313" key="4">
    <source>
        <dbReference type="EMBL" id="NYF50822.1"/>
    </source>
</evidence>
<evidence type="ECO:0000313" key="5">
    <source>
        <dbReference type="Proteomes" id="UP000534186"/>
    </source>
</evidence>
<protein>
    <submittedName>
        <fullName evidence="4">Acyl carrier protein</fullName>
    </submittedName>
</protein>
<dbReference type="AlphaFoldDB" id="A0A7Y9NKG8"/>
<dbReference type="GO" id="GO:0000036">
    <property type="term" value="F:acyl carrier activity"/>
    <property type="evidence" value="ECO:0007669"/>
    <property type="project" value="TreeGrafter"/>
</dbReference>
<proteinExistence type="predicted"/>
<organism evidence="4 5">
    <name type="scientific">Tunturiibacter lichenicola</name>
    <dbReference type="NCBI Taxonomy" id="2051959"/>
    <lineage>
        <taxon>Bacteria</taxon>
        <taxon>Pseudomonadati</taxon>
        <taxon>Acidobacteriota</taxon>
        <taxon>Terriglobia</taxon>
        <taxon>Terriglobales</taxon>
        <taxon>Acidobacteriaceae</taxon>
        <taxon>Tunturiibacter</taxon>
    </lineage>
</organism>
<dbReference type="EMBL" id="JACCCV010000001">
    <property type="protein sequence ID" value="NYF50822.1"/>
    <property type="molecule type" value="Genomic_DNA"/>
</dbReference>
<dbReference type="PANTHER" id="PTHR20863">
    <property type="entry name" value="ACYL CARRIER PROTEIN"/>
    <property type="match status" value="1"/>
</dbReference>